<organism evidence="1 2">
    <name type="scientific">Clostridium argentinense CDC 2741</name>
    <dbReference type="NCBI Taxonomy" id="1418104"/>
    <lineage>
        <taxon>Bacteria</taxon>
        <taxon>Bacillati</taxon>
        <taxon>Bacillota</taxon>
        <taxon>Clostridia</taxon>
        <taxon>Eubacteriales</taxon>
        <taxon>Clostridiaceae</taxon>
        <taxon>Clostridium</taxon>
    </lineage>
</organism>
<dbReference type="AlphaFoldDB" id="A0A0C1UFI3"/>
<protein>
    <submittedName>
        <fullName evidence="1">IstB-like ATP binding family protein</fullName>
    </submittedName>
</protein>
<proteinExistence type="predicted"/>
<reference evidence="1 2" key="1">
    <citation type="journal article" date="2015" name="Infect. Genet. Evol.">
        <title>Genomic sequences of six botulinum neurotoxin-producing strains representing three clostridial species illustrate the mobility and diversity of botulinum neurotoxin genes.</title>
        <authorList>
            <person name="Smith T.J."/>
            <person name="Hill K.K."/>
            <person name="Xie G."/>
            <person name="Foley B.T."/>
            <person name="Williamson C.H."/>
            <person name="Foster J.T."/>
            <person name="Johnson S.L."/>
            <person name="Chertkov O."/>
            <person name="Teshima H."/>
            <person name="Gibbons H.S."/>
            <person name="Johnsky L.A."/>
            <person name="Karavis M.A."/>
            <person name="Smith L.A."/>
        </authorList>
    </citation>
    <scope>NUCLEOTIDE SEQUENCE [LARGE SCALE GENOMIC DNA]</scope>
    <source>
        <strain evidence="1 2">CDC 2741</strain>
    </source>
</reference>
<dbReference type="STRING" id="29341.RSJ17_15685"/>
<dbReference type="EMBL" id="AYSO01000017">
    <property type="protein sequence ID" value="KIE46180.1"/>
    <property type="molecule type" value="Genomic_DNA"/>
</dbReference>
<dbReference type="InterPro" id="IPR027417">
    <property type="entry name" value="P-loop_NTPase"/>
</dbReference>
<dbReference type="SUPFAM" id="SSF52540">
    <property type="entry name" value="P-loop containing nucleoside triphosphate hydrolases"/>
    <property type="match status" value="2"/>
</dbReference>
<keyword evidence="2" id="KW-1185">Reference proteome</keyword>
<dbReference type="Proteomes" id="UP000031366">
    <property type="component" value="Unassembled WGS sequence"/>
</dbReference>
<name>A0A0C1UFI3_9CLOT</name>
<dbReference type="OrthoDB" id="9781752at2"/>
<sequence>MLKRQRHYFLGGNTSKGFYSLYRYILSQDEARRIICIKGGPGTGKSSLMKKVGNLFLEKGYTVEYHHCSSDSNSLDGVVIKGLNVALLDATSPHVVDPINPGAVDEILNMGECWREDDFKDSKDLIIDSNKKIGKTFKRAYRFLAAAKDIYEDWYTFNNDALNMNKINVFKEELKNTIFKKDISKLGYDRHLFATAFTPAGVISFITNLIEDYENIYILKGPPGTGKTDVLQYLYEEGVRRGYYVEVLHTPLMPDKIEHVLIPELNTAIITSNEINKLTFDGRIFDMSNFLNSSSIEKNKDEIEQVKNTFYILLNKALSCIENAKALHDELEKLYIPNMDFEKVNAVTNEVINKLLKYEEEYLKENNTK</sequence>
<comment type="caution">
    <text evidence="1">The sequence shown here is derived from an EMBL/GenBank/DDBJ whole genome shotgun (WGS) entry which is preliminary data.</text>
</comment>
<gene>
    <name evidence="1" type="ORF">U732_1967</name>
</gene>
<dbReference type="Gene3D" id="3.40.50.300">
    <property type="entry name" value="P-loop containing nucleotide triphosphate hydrolases"/>
    <property type="match status" value="1"/>
</dbReference>
<accession>A0A0C1UFI3</accession>
<evidence type="ECO:0000313" key="2">
    <source>
        <dbReference type="Proteomes" id="UP000031366"/>
    </source>
</evidence>
<evidence type="ECO:0000313" key="1">
    <source>
        <dbReference type="EMBL" id="KIE46180.1"/>
    </source>
</evidence>
<dbReference type="RefSeq" id="WP_039633907.1">
    <property type="nucleotide sequence ID" value="NZ_AYSO01000017.1"/>
</dbReference>